<dbReference type="SMART" id="SM00175">
    <property type="entry name" value="RAB"/>
    <property type="match status" value="1"/>
</dbReference>
<keyword evidence="1" id="KW-0547">Nucleotide-binding</keyword>
<organism evidence="3 4">
    <name type="scientific">Triparma columacea</name>
    <dbReference type="NCBI Taxonomy" id="722753"/>
    <lineage>
        <taxon>Eukaryota</taxon>
        <taxon>Sar</taxon>
        <taxon>Stramenopiles</taxon>
        <taxon>Ochrophyta</taxon>
        <taxon>Bolidophyceae</taxon>
        <taxon>Parmales</taxon>
        <taxon>Triparmaceae</taxon>
        <taxon>Triparma</taxon>
    </lineage>
</organism>
<dbReference type="InterPro" id="IPR005225">
    <property type="entry name" value="Small_GTP-bd"/>
</dbReference>
<dbReference type="PROSITE" id="PS51421">
    <property type="entry name" value="RAS"/>
    <property type="match status" value="1"/>
</dbReference>
<dbReference type="Proteomes" id="UP001165065">
    <property type="component" value="Unassembled WGS sequence"/>
</dbReference>
<sequence>MVCTDIKSVVVGEAGAGKTSLSAHFCLGQAPDNPASTVGASFLQKRMNLPDSDEEVCLQIWDTAGQERFRALAPMYYRGAKAAVVVCDCTNMESFRRVASWIEDLQSFADENCAISLAANKIDKVASSGEVEGSEEGGEGGEGGFDMAEAEEIARKYNVPLHTTSAFTGEGVEDLFMSLIANALGNSSAAAEAAAAVAAVASSNGGDGGRSDGEGGGTIRLEGVGGGVNGGEGGGCC</sequence>
<dbReference type="SUPFAM" id="SSF52540">
    <property type="entry name" value="P-loop containing nucleoside triphosphate hydrolases"/>
    <property type="match status" value="1"/>
</dbReference>
<accession>A0A9W7LAC4</accession>
<dbReference type="FunFam" id="3.40.50.300:FF:000808">
    <property type="entry name" value="Small GTP-binding protein, putative"/>
    <property type="match status" value="1"/>
</dbReference>
<name>A0A9W7LAC4_9STRA</name>
<reference evidence="4" key="1">
    <citation type="journal article" date="2023" name="Commun. Biol.">
        <title>Genome analysis of Parmales, the sister group of diatoms, reveals the evolutionary specialization of diatoms from phago-mixotrophs to photoautotrophs.</title>
        <authorList>
            <person name="Ban H."/>
            <person name="Sato S."/>
            <person name="Yoshikawa S."/>
            <person name="Yamada K."/>
            <person name="Nakamura Y."/>
            <person name="Ichinomiya M."/>
            <person name="Sato N."/>
            <person name="Blanc-Mathieu R."/>
            <person name="Endo H."/>
            <person name="Kuwata A."/>
            <person name="Ogata H."/>
        </authorList>
    </citation>
    <scope>NUCLEOTIDE SEQUENCE [LARGE SCALE GENOMIC DNA]</scope>
</reference>
<dbReference type="PANTHER" id="PTHR47978">
    <property type="match status" value="1"/>
</dbReference>
<evidence type="ECO:0000313" key="3">
    <source>
        <dbReference type="EMBL" id="GMI43777.1"/>
    </source>
</evidence>
<dbReference type="InterPro" id="IPR001806">
    <property type="entry name" value="Small_GTPase"/>
</dbReference>
<dbReference type="PRINTS" id="PR00449">
    <property type="entry name" value="RASTRNSFRMNG"/>
</dbReference>
<dbReference type="InterPro" id="IPR027417">
    <property type="entry name" value="P-loop_NTPase"/>
</dbReference>
<dbReference type="Pfam" id="PF00071">
    <property type="entry name" value="Ras"/>
    <property type="match status" value="1"/>
</dbReference>
<dbReference type="OrthoDB" id="63533at2759"/>
<dbReference type="AlphaFoldDB" id="A0A9W7LAC4"/>
<dbReference type="CDD" id="cd00154">
    <property type="entry name" value="Rab"/>
    <property type="match status" value="1"/>
</dbReference>
<dbReference type="GO" id="GO:0003924">
    <property type="term" value="F:GTPase activity"/>
    <property type="evidence" value="ECO:0007669"/>
    <property type="project" value="InterPro"/>
</dbReference>
<feature type="region of interest" description="Disordered" evidence="2">
    <location>
        <begin position="126"/>
        <end position="145"/>
    </location>
</feature>
<evidence type="ECO:0000256" key="2">
    <source>
        <dbReference type="SAM" id="MobiDB-lite"/>
    </source>
</evidence>
<dbReference type="SMART" id="SM00174">
    <property type="entry name" value="RHO"/>
    <property type="match status" value="1"/>
</dbReference>
<dbReference type="PROSITE" id="PS51419">
    <property type="entry name" value="RAB"/>
    <property type="match status" value="1"/>
</dbReference>
<dbReference type="Gene3D" id="3.40.50.300">
    <property type="entry name" value="P-loop containing nucleotide triphosphate hydrolases"/>
    <property type="match status" value="1"/>
</dbReference>
<dbReference type="GO" id="GO:0005525">
    <property type="term" value="F:GTP binding"/>
    <property type="evidence" value="ECO:0007669"/>
    <property type="project" value="InterPro"/>
</dbReference>
<evidence type="ECO:0000313" key="4">
    <source>
        <dbReference type="Proteomes" id="UP001165065"/>
    </source>
</evidence>
<proteinExistence type="predicted"/>
<feature type="compositionally biased region" description="Gly residues" evidence="2">
    <location>
        <begin position="214"/>
        <end position="224"/>
    </location>
</feature>
<feature type="region of interest" description="Disordered" evidence="2">
    <location>
        <begin position="202"/>
        <end position="224"/>
    </location>
</feature>
<dbReference type="NCBIfam" id="TIGR00231">
    <property type="entry name" value="small_GTP"/>
    <property type="match status" value="1"/>
</dbReference>
<evidence type="ECO:0000256" key="1">
    <source>
        <dbReference type="ARBA" id="ARBA00022741"/>
    </source>
</evidence>
<keyword evidence="4" id="KW-1185">Reference proteome</keyword>
<comment type="caution">
    <text evidence="3">The sequence shown here is derived from an EMBL/GenBank/DDBJ whole genome shotgun (WGS) entry which is preliminary data.</text>
</comment>
<protein>
    <submittedName>
        <fullName evidence="3">Uncharacterized protein</fullName>
    </submittedName>
</protein>
<gene>
    <name evidence="3" type="ORF">TrCOL_g4567</name>
</gene>
<dbReference type="EMBL" id="BRYA01000199">
    <property type="protein sequence ID" value="GMI43777.1"/>
    <property type="molecule type" value="Genomic_DNA"/>
</dbReference>
<dbReference type="SMART" id="SM00173">
    <property type="entry name" value="RAS"/>
    <property type="match status" value="1"/>
</dbReference>